<keyword evidence="3" id="KW-1185">Reference proteome</keyword>
<dbReference type="KEGG" id="oxy:HCG48_09735"/>
<dbReference type="EMBL" id="CP051167">
    <property type="protein sequence ID" value="QIZ70828.1"/>
    <property type="molecule type" value="Genomic_DNA"/>
</dbReference>
<sequence length="45" mass="5047">MNSFREANPGDRPDSRDISTAATPKIGEIFSEIENPAGQKVRRTW</sequence>
<feature type="compositionally biased region" description="Basic and acidic residues" evidence="1">
    <location>
        <begin position="8"/>
        <end position="17"/>
    </location>
</feature>
<name>A0A6H1TW47_9CYAN</name>
<evidence type="ECO:0000256" key="1">
    <source>
        <dbReference type="SAM" id="MobiDB-lite"/>
    </source>
</evidence>
<evidence type="ECO:0000313" key="2">
    <source>
        <dbReference type="EMBL" id="QIZ70828.1"/>
    </source>
</evidence>
<dbReference type="Proteomes" id="UP000500857">
    <property type="component" value="Chromosome"/>
</dbReference>
<protein>
    <submittedName>
        <fullName evidence="2">Uncharacterized protein</fullName>
    </submittedName>
</protein>
<evidence type="ECO:0000313" key="3">
    <source>
        <dbReference type="Proteomes" id="UP000500857"/>
    </source>
</evidence>
<dbReference type="AlphaFoldDB" id="A0A6H1TW47"/>
<gene>
    <name evidence="2" type="ORF">HCG48_09735</name>
</gene>
<organism evidence="2 3">
    <name type="scientific">Oxynema aestuarii AP17</name>
    <dbReference type="NCBI Taxonomy" id="2064643"/>
    <lineage>
        <taxon>Bacteria</taxon>
        <taxon>Bacillati</taxon>
        <taxon>Cyanobacteriota</taxon>
        <taxon>Cyanophyceae</taxon>
        <taxon>Oscillatoriophycideae</taxon>
        <taxon>Oscillatoriales</taxon>
        <taxon>Oscillatoriaceae</taxon>
        <taxon>Oxynema</taxon>
        <taxon>Oxynema aestuarii</taxon>
    </lineage>
</organism>
<feature type="region of interest" description="Disordered" evidence="1">
    <location>
        <begin position="1"/>
        <end position="26"/>
    </location>
</feature>
<reference evidence="2 3" key="1">
    <citation type="submission" date="2020-04" db="EMBL/GenBank/DDBJ databases">
        <authorList>
            <person name="Basu S."/>
            <person name="Maruthanayagam V."/>
            <person name="Chakraborty S."/>
            <person name="Pramanik A."/>
            <person name="Mukherjee J."/>
            <person name="Brink B."/>
        </authorList>
    </citation>
    <scope>NUCLEOTIDE SEQUENCE [LARGE SCALE GENOMIC DNA]</scope>
    <source>
        <strain evidence="2 3">AP17</strain>
    </source>
</reference>
<dbReference type="RefSeq" id="WP_168568983.1">
    <property type="nucleotide sequence ID" value="NZ_CP051167.1"/>
</dbReference>
<accession>A0A6H1TW47</accession>
<proteinExistence type="predicted"/>